<keyword evidence="9 14" id="KW-0175">Coiled coil</keyword>
<dbReference type="InterPro" id="IPR011948">
    <property type="entry name" value="Dullard_phosphatase"/>
</dbReference>
<evidence type="ECO:0000256" key="5">
    <source>
        <dbReference type="ARBA" id="ARBA00022801"/>
    </source>
</evidence>
<evidence type="ECO:0000256" key="7">
    <source>
        <dbReference type="ARBA" id="ARBA00022968"/>
    </source>
</evidence>
<dbReference type="GO" id="GO:0004721">
    <property type="term" value="F:phosphoprotein phosphatase activity"/>
    <property type="evidence" value="ECO:0007669"/>
    <property type="project" value="UniProtKB-KW"/>
</dbReference>
<feature type="compositionally biased region" description="Gly residues" evidence="15">
    <location>
        <begin position="291"/>
        <end position="313"/>
    </location>
</feature>
<keyword evidence="18" id="KW-1185">Reference proteome</keyword>
<dbReference type="NCBIfam" id="TIGR02251">
    <property type="entry name" value="HIF-SF_euk"/>
    <property type="match status" value="1"/>
</dbReference>
<name>A0AAD8ZNN3_9TELE</name>
<evidence type="ECO:0000256" key="10">
    <source>
        <dbReference type="ARBA" id="ARBA00023136"/>
    </source>
</evidence>
<evidence type="ECO:0000256" key="3">
    <source>
        <dbReference type="ARBA" id="ARBA00016211"/>
    </source>
</evidence>
<dbReference type="Gene3D" id="3.40.50.1000">
    <property type="entry name" value="HAD superfamily/HAD-like"/>
    <property type="match status" value="1"/>
</dbReference>
<proteinExistence type="inferred from homology"/>
<feature type="compositionally biased region" description="Acidic residues" evidence="15">
    <location>
        <begin position="469"/>
        <end position="481"/>
    </location>
</feature>
<comment type="subcellular location">
    <subcellularLocation>
        <location evidence="1">Membrane</location>
        <topology evidence="1">Single-pass type II membrane protein</topology>
    </subcellularLocation>
</comment>
<dbReference type="InterPro" id="IPR036412">
    <property type="entry name" value="HAD-like_sf"/>
</dbReference>
<comment type="function">
    <text evidence="12">Probable phosphatase.</text>
</comment>
<evidence type="ECO:0000256" key="2">
    <source>
        <dbReference type="ARBA" id="ARBA00007474"/>
    </source>
</evidence>
<feature type="region of interest" description="Disordered" evidence="15">
    <location>
        <begin position="497"/>
        <end position="524"/>
    </location>
</feature>
<evidence type="ECO:0000256" key="15">
    <source>
        <dbReference type="SAM" id="MobiDB-lite"/>
    </source>
</evidence>
<reference evidence="17" key="1">
    <citation type="submission" date="2023-03" db="EMBL/GenBank/DDBJ databases">
        <title>Electrophorus voltai genome.</title>
        <authorList>
            <person name="Bian C."/>
        </authorList>
    </citation>
    <scope>NUCLEOTIDE SEQUENCE</scope>
    <source>
        <strain evidence="17">CB-2022</strain>
        <tissue evidence="17">Muscle</tissue>
    </source>
</reference>
<feature type="coiled-coil region" evidence="14">
    <location>
        <begin position="25"/>
        <end position="59"/>
    </location>
</feature>
<dbReference type="Gene3D" id="1.10.287.1490">
    <property type="match status" value="1"/>
</dbReference>
<evidence type="ECO:0000256" key="6">
    <source>
        <dbReference type="ARBA" id="ARBA00022912"/>
    </source>
</evidence>
<evidence type="ECO:0000256" key="8">
    <source>
        <dbReference type="ARBA" id="ARBA00022989"/>
    </source>
</evidence>
<feature type="region of interest" description="Disordered" evidence="15">
    <location>
        <begin position="287"/>
        <end position="325"/>
    </location>
</feature>
<dbReference type="PANTHER" id="PTHR15896">
    <property type="entry name" value="GOLGI PHOSPHOPROTEIN 2/GP73-RELATED"/>
    <property type="match status" value="1"/>
</dbReference>
<dbReference type="GO" id="GO:0016020">
    <property type="term" value="C:membrane"/>
    <property type="evidence" value="ECO:0007669"/>
    <property type="project" value="UniProtKB-SubCell"/>
</dbReference>
<dbReference type="PANTHER" id="PTHR15896:SF7">
    <property type="entry name" value="PROTEIN GOLM2"/>
    <property type="match status" value="1"/>
</dbReference>
<keyword evidence="8" id="KW-1133">Transmembrane helix</keyword>
<dbReference type="SUPFAM" id="SSF56784">
    <property type="entry name" value="HAD-like"/>
    <property type="match status" value="1"/>
</dbReference>
<evidence type="ECO:0000256" key="12">
    <source>
        <dbReference type="ARBA" id="ARBA00037324"/>
    </source>
</evidence>
<feature type="region of interest" description="Disordered" evidence="15">
    <location>
        <begin position="361"/>
        <end position="481"/>
    </location>
</feature>
<dbReference type="InterPro" id="IPR004274">
    <property type="entry name" value="FCP1_dom"/>
</dbReference>
<accession>A0AAD8ZNN3</accession>
<dbReference type="EMBL" id="JAROKS010000007">
    <property type="protein sequence ID" value="KAK1802164.1"/>
    <property type="molecule type" value="Genomic_DNA"/>
</dbReference>
<comment type="similarity">
    <text evidence="13">Belongs to the CTDSPL2 family.</text>
</comment>
<dbReference type="GO" id="GO:0005634">
    <property type="term" value="C:nucleus"/>
    <property type="evidence" value="ECO:0007669"/>
    <property type="project" value="UniProtKB-ARBA"/>
</dbReference>
<feature type="domain" description="FCP1 homology" evidence="16">
    <location>
        <begin position="779"/>
        <end position="938"/>
    </location>
</feature>
<dbReference type="Proteomes" id="UP001239994">
    <property type="component" value="Unassembled WGS sequence"/>
</dbReference>
<evidence type="ECO:0000313" key="17">
    <source>
        <dbReference type="EMBL" id="KAK1802164.1"/>
    </source>
</evidence>
<dbReference type="CDD" id="cd07521">
    <property type="entry name" value="HAD_FCP1-like"/>
    <property type="match status" value="1"/>
</dbReference>
<dbReference type="PRINTS" id="PR02084">
    <property type="entry name" value="GOLM1CASC4"/>
</dbReference>
<protein>
    <recommendedName>
        <fullName evidence="3">Protein GOLM2</fullName>
    </recommendedName>
    <alternativeName>
        <fullName evidence="11">Golgi membrane protein 2</fullName>
    </alternativeName>
</protein>
<evidence type="ECO:0000256" key="4">
    <source>
        <dbReference type="ARBA" id="ARBA00022692"/>
    </source>
</evidence>
<keyword evidence="10" id="KW-0472">Membrane</keyword>
<sequence length="999" mass="111172">MVIIVLLSYNYWTVSSKHGRLLDELAEVQTQVKRTDAARSRLEKRNSELMLQVDTHRKQIDQKDGDYSVLEGKLQARDALVKKCTDEKQDAQGNAELFSSSFYKQRFTAKMKLQSDVTVQMSEIHRLKEQVRELKQEIIRQEDHLRELKKNSTNLERKLEYESLQCGRQIAQLKDEYEESRKTMEEQAAKLRQGIVEPRKAGAVAAEAEGGTEVEAAAERHTVANLQHDGPHMKEDMGKPGSDAGMPGIEDSEVGKMDDVRFTLKKPAITQKRLEVAEMAALGKEEQPHAGEGGGAGAGGGAGPVGRVGGGAAVGDNTARGLPLDRLGLPRDVGAGHITGGFHAAPVQQQVPQAVVEKPVAHGENSKMAVQADEAGEQQGQLRGPDGQRAQGMAPPPPPNPVQVLPNPIEPRLDRDTGLVGPLRHRQSRFFDENESPVDPRGASKLADYNGDDGNVGEYEADKQAELAYNEEEDGDGGEEDAQVLHVTINNMRLRMRKASQRPNPAHAPRPARRKRRHPDAEECANEEKALLSTIKKFIRGDAMKVEEEVPAQKGRLNCELITSTPQSTIRPRKGIGRLRRKCSFNGEARNHETSKAAKPNGKLDESVEAVSSPPRTTLLGTIFSPVFNFFSPANKNASDLFHLLAVSGSDSPAQAIEAGDIVKQLDMVQVEETGSAAFTQGQCVQLCPSTLPPTAVRLSPPNHTQPEEEEEDDGISHADLPPLTAPGSPPPCGYVSAPTEASCEEDWEVFDPYFFIKHVPPLTEEQLTRKPALPLKTRSTPEFSLVLDLDETLVHCSLNELEDAALTFPVLFQDVIYQVYVRLRPFFREFLERMSQIYEIILFTASKKVYADKLLNILDPKKQLVRHRLFREHCVCVQGNYIKDLNILGRDLSKTIIIDNSPQAFAYQLSNGIPIESWFMDKNDSELLKLVPFLEKLVELVCQSQHFLLEQFLLNFMRSEVFQIFPAMKMCDRMSVIGFACTTCFLRIEHEYMQLDTQ</sequence>
<dbReference type="PROSITE" id="PS50969">
    <property type="entry name" value="FCP1"/>
    <property type="match status" value="1"/>
</dbReference>
<evidence type="ECO:0000256" key="1">
    <source>
        <dbReference type="ARBA" id="ARBA00004606"/>
    </source>
</evidence>
<organism evidence="17 18">
    <name type="scientific">Electrophorus voltai</name>
    <dbReference type="NCBI Taxonomy" id="2609070"/>
    <lineage>
        <taxon>Eukaryota</taxon>
        <taxon>Metazoa</taxon>
        <taxon>Chordata</taxon>
        <taxon>Craniata</taxon>
        <taxon>Vertebrata</taxon>
        <taxon>Euteleostomi</taxon>
        <taxon>Actinopterygii</taxon>
        <taxon>Neopterygii</taxon>
        <taxon>Teleostei</taxon>
        <taxon>Ostariophysi</taxon>
        <taxon>Gymnotiformes</taxon>
        <taxon>Gymnotoidei</taxon>
        <taxon>Gymnotidae</taxon>
        <taxon>Electrophorus</taxon>
    </lineage>
</organism>
<keyword evidence="7" id="KW-0735">Signal-anchor</keyword>
<feature type="compositionally biased region" description="Pro residues" evidence="15">
    <location>
        <begin position="724"/>
        <end position="733"/>
    </location>
</feature>
<dbReference type="Pfam" id="PF03031">
    <property type="entry name" value="NIF"/>
    <property type="match status" value="1"/>
</dbReference>
<feature type="coiled-coil region" evidence="14">
    <location>
        <begin position="117"/>
        <end position="194"/>
    </location>
</feature>
<evidence type="ECO:0000256" key="11">
    <source>
        <dbReference type="ARBA" id="ARBA00030486"/>
    </source>
</evidence>
<gene>
    <name evidence="17" type="ORF">P4O66_021832</name>
</gene>
<keyword evidence="4" id="KW-0812">Transmembrane</keyword>
<dbReference type="InterPro" id="IPR023214">
    <property type="entry name" value="HAD_sf"/>
</dbReference>
<dbReference type="FunFam" id="3.40.50.1000:FF:000015">
    <property type="entry name" value="CTD small phosphatase-like protein 2"/>
    <property type="match status" value="1"/>
</dbReference>
<feature type="region of interest" description="Disordered" evidence="15">
    <location>
        <begin position="695"/>
        <end position="738"/>
    </location>
</feature>
<comment type="similarity">
    <text evidence="2">Belongs to the GOLM family.</text>
</comment>
<evidence type="ECO:0000256" key="14">
    <source>
        <dbReference type="SAM" id="Coils"/>
    </source>
</evidence>
<evidence type="ECO:0000259" key="16">
    <source>
        <dbReference type="PROSITE" id="PS50969"/>
    </source>
</evidence>
<evidence type="ECO:0000256" key="13">
    <source>
        <dbReference type="ARBA" id="ARBA00038355"/>
    </source>
</evidence>
<keyword evidence="5" id="KW-0378">Hydrolase</keyword>
<keyword evidence="6" id="KW-0904">Protein phosphatase</keyword>
<evidence type="ECO:0000313" key="18">
    <source>
        <dbReference type="Proteomes" id="UP001239994"/>
    </source>
</evidence>
<dbReference type="AlphaFoldDB" id="A0AAD8ZNN3"/>
<dbReference type="SMART" id="SM00577">
    <property type="entry name" value="CPDc"/>
    <property type="match status" value="1"/>
</dbReference>
<evidence type="ECO:0000256" key="9">
    <source>
        <dbReference type="ARBA" id="ARBA00023054"/>
    </source>
</evidence>
<dbReference type="InterPro" id="IPR026139">
    <property type="entry name" value="GOLM1/CASC4"/>
</dbReference>
<comment type="caution">
    <text evidence="17">The sequence shown here is derived from an EMBL/GenBank/DDBJ whole genome shotgun (WGS) entry which is preliminary data.</text>
</comment>